<gene>
    <name evidence="1" type="ORF">F9962_05695</name>
</gene>
<reference evidence="1 2" key="1">
    <citation type="journal article" date="2019" name="Nat. Med.">
        <title>A library of human gut bacterial isolates paired with longitudinal multiomics data enables mechanistic microbiome research.</title>
        <authorList>
            <person name="Poyet M."/>
            <person name="Groussin M."/>
            <person name="Gibbons S.M."/>
            <person name="Avila-Pacheco J."/>
            <person name="Jiang X."/>
            <person name="Kearney S.M."/>
            <person name="Perrotta A.R."/>
            <person name="Berdy B."/>
            <person name="Zhao S."/>
            <person name="Lieberman T.D."/>
            <person name="Swanson P.K."/>
            <person name="Smith M."/>
            <person name="Roesemann S."/>
            <person name="Alexander J.E."/>
            <person name="Rich S.A."/>
            <person name="Livny J."/>
            <person name="Vlamakis H."/>
            <person name="Clish C."/>
            <person name="Bullock K."/>
            <person name="Deik A."/>
            <person name="Scott J."/>
            <person name="Pierce K.A."/>
            <person name="Xavier R.J."/>
            <person name="Alm E.J."/>
        </authorList>
    </citation>
    <scope>NUCLEOTIDE SEQUENCE [LARGE SCALE GENOMIC DNA]</scope>
    <source>
        <strain evidence="1 2">BIOML-A17</strain>
    </source>
</reference>
<proteinExistence type="predicted"/>
<accession>A0A7J5L4M0</accession>
<dbReference type="Proteomes" id="UP000440773">
    <property type="component" value="Unassembled WGS sequence"/>
</dbReference>
<dbReference type="RefSeq" id="WP_008781995.1">
    <property type="nucleotide sequence ID" value="NZ_WCLO01000011.1"/>
</dbReference>
<comment type="caution">
    <text evidence="1">The sequence shown here is derived from an EMBL/GenBank/DDBJ whole genome shotgun (WGS) entry which is preliminary data.</text>
</comment>
<dbReference type="EMBL" id="WCLP01000011">
    <property type="protein sequence ID" value="KAB5282596.1"/>
    <property type="molecule type" value="Genomic_DNA"/>
</dbReference>
<evidence type="ECO:0000313" key="2">
    <source>
        <dbReference type="Proteomes" id="UP000440773"/>
    </source>
</evidence>
<organism evidence="1 2">
    <name type="scientific">Bacteroides stercoris</name>
    <dbReference type="NCBI Taxonomy" id="46506"/>
    <lineage>
        <taxon>Bacteria</taxon>
        <taxon>Pseudomonadati</taxon>
        <taxon>Bacteroidota</taxon>
        <taxon>Bacteroidia</taxon>
        <taxon>Bacteroidales</taxon>
        <taxon>Bacteroidaceae</taxon>
        <taxon>Bacteroides</taxon>
    </lineage>
</organism>
<name>A0A7J5L4M0_BACSE</name>
<protein>
    <submittedName>
        <fullName evidence="1">Uncharacterized protein</fullName>
    </submittedName>
</protein>
<sequence>MNEKPKVPEVTDELRQYWKERSERILKAYEAGEYDESNEAMMASVNWAKSSMEEKEAGYKNYYFLCDRMQAEQDAMCGYDDEDDED</sequence>
<dbReference type="AlphaFoldDB" id="A0A7J5L4M0"/>
<evidence type="ECO:0000313" key="1">
    <source>
        <dbReference type="EMBL" id="KAB5282596.1"/>
    </source>
</evidence>